<dbReference type="PRINTS" id="PR00035">
    <property type="entry name" value="HTHGNTR"/>
</dbReference>
<dbReference type="InterPro" id="IPR011711">
    <property type="entry name" value="GntR_C"/>
</dbReference>
<reference evidence="5 6" key="1">
    <citation type="submission" date="2019-11" db="EMBL/GenBank/DDBJ databases">
        <authorList>
            <person name="Dong K."/>
        </authorList>
    </citation>
    <scope>NUCLEOTIDE SEQUENCE [LARGE SCALE GENOMIC DNA]</scope>
    <source>
        <strain evidence="5 6">NBRC 111993</strain>
    </source>
</reference>
<dbReference type="OrthoDB" id="8638122at2"/>
<evidence type="ECO:0000256" key="3">
    <source>
        <dbReference type="ARBA" id="ARBA00023163"/>
    </source>
</evidence>
<sequence>MRALDSATGLAEHVALALRDRIIGGALVPGQRLSEAKLAAELDISRNTLREVFRLLTRDGLLRHEPNRGVFVASPSMATILDIYRVRRLIEIPALTQAWPKHAAVDRMEAAVRIAEIAQNKPDWREVGSANMEFHTAIVALTDSPRLMDFFARIVAEMRLAFGLLGSPEELHAPYIGRNREILQLLQDGQGAKAAALLDDYLTISERNLMSAFARISRD</sequence>
<dbReference type="EMBL" id="WMIE01000010">
    <property type="protein sequence ID" value="MTH79053.1"/>
    <property type="molecule type" value="Genomic_DNA"/>
</dbReference>
<dbReference type="PANTHER" id="PTHR43537">
    <property type="entry name" value="TRANSCRIPTIONAL REGULATOR, GNTR FAMILY"/>
    <property type="match status" value="1"/>
</dbReference>
<dbReference type="SUPFAM" id="SSF48008">
    <property type="entry name" value="GntR ligand-binding domain-like"/>
    <property type="match status" value="1"/>
</dbReference>
<dbReference type="AlphaFoldDB" id="A0A6L6JA51"/>
<dbReference type="Pfam" id="PF07729">
    <property type="entry name" value="FCD"/>
    <property type="match status" value="1"/>
</dbReference>
<accession>A0A6L6JA51</accession>
<evidence type="ECO:0000313" key="6">
    <source>
        <dbReference type="Proteomes" id="UP000478183"/>
    </source>
</evidence>
<proteinExistence type="predicted"/>
<dbReference type="SUPFAM" id="SSF46785">
    <property type="entry name" value="Winged helix' DNA-binding domain"/>
    <property type="match status" value="1"/>
</dbReference>
<dbReference type="SMART" id="SM00345">
    <property type="entry name" value="HTH_GNTR"/>
    <property type="match status" value="1"/>
</dbReference>
<keyword evidence="2" id="KW-0238">DNA-binding</keyword>
<keyword evidence="1" id="KW-0805">Transcription regulation</keyword>
<dbReference type="PROSITE" id="PS50949">
    <property type="entry name" value="HTH_GNTR"/>
    <property type="match status" value="1"/>
</dbReference>
<evidence type="ECO:0000256" key="1">
    <source>
        <dbReference type="ARBA" id="ARBA00023015"/>
    </source>
</evidence>
<evidence type="ECO:0000313" key="5">
    <source>
        <dbReference type="EMBL" id="MTH79053.1"/>
    </source>
</evidence>
<dbReference type="Gene3D" id="1.10.10.10">
    <property type="entry name" value="Winged helix-like DNA-binding domain superfamily/Winged helix DNA-binding domain"/>
    <property type="match status" value="1"/>
</dbReference>
<feature type="domain" description="HTH gntR-type" evidence="4">
    <location>
        <begin position="8"/>
        <end position="75"/>
    </location>
</feature>
<name>A0A6L6JA51_9RHOB</name>
<evidence type="ECO:0000259" key="4">
    <source>
        <dbReference type="PROSITE" id="PS50949"/>
    </source>
</evidence>
<dbReference type="Proteomes" id="UP000478183">
    <property type="component" value="Unassembled WGS sequence"/>
</dbReference>
<dbReference type="PANTHER" id="PTHR43537:SF45">
    <property type="entry name" value="GNTR FAMILY REGULATORY PROTEIN"/>
    <property type="match status" value="1"/>
</dbReference>
<organism evidence="5 6">
    <name type="scientific">Paracoccus aestuariivivens</name>
    <dbReference type="NCBI Taxonomy" id="1820333"/>
    <lineage>
        <taxon>Bacteria</taxon>
        <taxon>Pseudomonadati</taxon>
        <taxon>Pseudomonadota</taxon>
        <taxon>Alphaproteobacteria</taxon>
        <taxon>Rhodobacterales</taxon>
        <taxon>Paracoccaceae</taxon>
        <taxon>Paracoccus</taxon>
    </lineage>
</organism>
<dbReference type="CDD" id="cd07377">
    <property type="entry name" value="WHTH_GntR"/>
    <property type="match status" value="1"/>
</dbReference>
<comment type="caution">
    <text evidence="5">The sequence shown here is derived from an EMBL/GenBank/DDBJ whole genome shotgun (WGS) entry which is preliminary data.</text>
</comment>
<keyword evidence="6" id="KW-1185">Reference proteome</keyword>
<dbReference type="Pfam" id="PF00392">
    <property type="entry name" value="GntR"/>
    <property type="match status" value="1"/>
</dbReference>
<dbReference type="InterPro" id="IPR008920">
    <property type="entry name" value="TF_FadR/GntR_C"/>
</dbReference>
<evidence type="ECO:0000256" key="2">
    <source>
        <dbReference type="ARBA" id="ARBA00023125"/>
    </source>
</evidence>
<dbReference type="SMART" id="SM00895">
    <property type="entry name" value="FCD"/>
    <property type="match status" value="1"/>
</dbReference>
<dbReference type="InterPro" id="IPR036390">
    <property type="entry name" value="WH_DNA-bd_sf"/>
</dbReference>
<protein>
    <submittedName>
        <fullName evidence="5">GntR family transcriptional regulator</fullName>
    </submittedName>
</protein>
<dbReference type="InterPro" id="IPR036388">
    <property type="entry name" value="WH-like_DNA-bd_sf"/>
</dbReference>
<dbReference type="InterPro" id="IPR000524">
    <property type="entry name" value="Tscrpt_reg_HTH_GntR"/>
</dbReference>
<dbReference type="GO" id="GO:0003677">
    <property type="term" value="F:DNA binding"/>
    <property type="evidence" value="ECO:0007669"/>
    <property type="project" value="UniProtKB-KW"/>
</dbReference>
<gene>
    <name evidence="5" type="ORF">GL286_15090</name>
</gene>
<keyword evidence="3" id="KW-0804">Transcription</keyword>
<dbReference type="GO" id="GO:0003700">
    <property type="term" value="F:DNA-binding transcription factor activity"/>
    <property type="evidence" value="ECO:0007669"/>
    <property type="project" value="InterPro"/>
</dbReference>
<dbReference type="Gene3D" id="1.20.120.530">
    <property type="entry name" value="GntR ligand-binding domain-like"/>
    <property type="match status" value="1"/>
</dbReference>
<dbReference type="RefSeq" id="WP_155096412.1">
    <property type="nucleotide sequence ID" value="NZ_WMIE01000010.1"/>
</dbReference>